<evidence type="ECO:0000313" key="2">
    <source>
        <dbReference type="EMBL" id="MBB2183219.1"/>
    </source>
</evidence>
<proteinExistence type="predicted"/>
<feature type="compositionally biased region" description="Basic and acidic residues" evidence="1">
    <location>
        <begin position="545"/>
        <end position="559"/>
    </location>
</feature>
<dbReference type="AlphaFoldDB" id="A0A839K2J7"/>
<comment type="caution">
    <text evidence="2">The sequence shown here is derived from an EMBL/GenBank/DDBJ whole genome shotgun (WGS) entry which is preliminary data.</text>
</comment>
<feature type="compositionally biased region" description="Polar residues" evidence="1">
    <location>
        <begin position="533"/>
        <end position="544"/>
    </location>
</feature>
<evidence type="ECO:0000256" key="1">
    <source>
        <dbReference type="SAM" id="MobiDB-lite"/>
    </source>
</evidence>
<feature type="compositionally biased region" description="Polar residues" evidence="1">
    <location>
        <begin position="390"/>
        <end position="400"/>
    </location>
</feature>
<reference evidence="2 3" key="1">
    <citation type="submission" date="2020-07" db="EMBL/GenBank/DDBJ databases">
        <title>Characterization and genome sequencing of isolate MD1, a novel member within the family Lachnospiraceae.</title>
        <authorList>
            <person name="Rettenmaier R."/>
            <person name="Di Bello L."/>
            <person name="Zinser C."/>
            <person name="Scheitz K."/>
            <person name="Liebl W."/>
            <person name="Zverlov V."/>
        </authorList>
    </citation>
    <scope>NUCLEOTIDE SEQUENCE [LARGE SCALE GENOMIC DNA]</scope>
    <source>
        <strain evidence="2 3">MD1</strain>
    </source>
</reference>
<gene>
    <name evidence="2" type="ORF">H0486_10040</name>
</gene>
<feature type="compositionally biased region" description="Basic residues" evidence="1">
    <location>
        <begin position="439"/>
        <end position="448"/>
    </location>
</feature>
<feature type="compositionally biased region" description="Polar residues" evidence="1">
    <location>
        <begin position="457"/>
        <end position="467"/>
    </location>
</feature>
<sequence>MILLKANEEFKTVFHKLINTLGRKLNWKEIFIINNNSLLLIGKDNVLLFDFGNKRFGSSSFEVPLKEDGIDLIVRNELLENILNMTLYVFGKWGKIKGLSVEKDYTQLNLLFDSFLKELHVEPVLTEDNLRLYKNGIQITYEELVQEALDKQRKQGDEKQPEDKTTVSKTGEELHKYNIGLWHKMVWTSETFSFQKDDENEQDNARAVRNFVPVAYHCPNCDENLSMVIYPEGKELLIETDEKGVYLSRAFTCGNCHRFYTPKPHMLLIEGSVYFIDFEDDAEAYEDYLELMGEQGERTSNCNFNEYEAEYRKKHSEEPEQLDAICSDMSSLSDKEVYELMDKMDSGFYAKNNTEKYYKKVKRELKGRDYHPEVILNDARNKENDMDNRPGSQQETLQENQIERREIINQKNQEERKQGDRQESKLADKQDIPQDNQKAKLKVKRRNHGKENRKISRTLTINGHKLGNQQVKLKKAVPDPAEVSNPSKSHISVVYEENPSDISTNNTDREEIQITGGTKQQKRTNSDIKNHKNPGSINQRNQSFKHQDSGTSDQKEKELHTIVESYKDKKYKELYRVWEEIKNGEYEETQKQSLLKSIMDLLVRRGKQELASIVSHIPSNINKKQYELYKDIIENYKGLDISSYLAELDEKREASEKQEIAAYIKRANAKDRKALMKLYQKLQSEDFTENNKRPFLEKINDKIVALDEATIKKICPEPADLSYEEGLRAYERISSEELLPEMKTNTLKVIDQRLTKIKMNECEQLVNKLSKDVRRFITESSRVHFYDVRKALRNSLDEEEDFIINKALSTYASGRGRYEFPIIICDSSMKGNGARGFVLTPDHIFFNSALENGVIDIADIDSIMTHNKIITKGIYAYSQRKGKSKLSNSLKLKDWKEFSVVLMDFITYLKEKPESRNISYIAKEKHIVKCCYRCGHVYRGSDICPKCGAKYNE</sequence>
<feature type="region of interest" description="Disordered" evidence="1">
    <location>
        <begin position="150"/>
        <end position="169"/>
    </location>
</feature>
<evidence type="ECO:0000313" key="3">
    <source>
        <dbReference type="Proteomes" id="UP000574276"/>
    </source>
</evidence>
<name>A0A839K2J7_9FIRM</name>
<dbReference type="Proteomes" id="UP000574276">
    <property type="component" value="Unassembled WGS sequence"/>
</dbReference>
<dbReference type="RefSeq" id="WP_228352898.1">
    <property type="nucleotide sequence ID" value="NZ_JACEGA010000001.1"/>
</dbReference>
<organism evidence="2 3">
    <name type="scientific">Variimorphobacter saccharofermentans</name>
    <dbReference type="NCBI Taxonomy" id="2755051"/>
    <lineage>
        <taxon>Bacteria</taxon>
        <taxon>Bacillati</taxon>
        <taxon>Bacillota</taxon>
        <taxon>Clostridia</taxon>
        <taxon>Lachnospirales</taxon>
        <taxon>Lachnospiraceae</taxon>
        <taxon>Variimorphobacter</taxon>
    </lineage>
</organism>
<feature type="compositionally biased region" description="Basic and acidic residues" evidence="1">
    <location>
        <begin position="379"/>
        <end position="388"/>
    </location>
</feature>
<dbReference type="EMBL" id="JACEGA010000001">
    <property type="protein sequence ID" value="MBB2183219.1"/>
    <property type="molecule type" value="Genomic_DNA"/>
</dbReference>
<keyword evidence="3" id="KW-1185">Reference proteome</keyword>
<accession>A0A839K2J7</accession>
<feature type="region of interest" description="Disordered" evidence="1">
    <location>
        <begin position="372"/>
        <end position="467"/>
    </location>
</feature>
<feature type="region of interest" description="Disordered" evidence="1">
    <location>
        <begin position="498"/>
        <end position="559"/>
    </location>
</feature>
<feature type="compositionally biased region" description="Basic and acidic residues" evidence="1">
    <location>
        <begin position="401"/>
        <end position="432"/>
    </location>
</feature>
<protein>
    <submittedName>
        <fullName evidence="2">Uncharacterized protein</fullName>
    </submittedName>
</protein>